<evidence type="ECO:0000313" key="4">
    <source>
        <dbReference type="Proteomes" id="UP000199140"/>
    </source>
</evidence>
<dbReference type="RefSeq" id="WP_043379079.1">
    <property type="nucleotide sequence ID" value="NZ_FOPK01000005.1"/>
</dbReference>
<dbReference type="InterPro" id="IPR053722">
    <property type="entry name" value="Curli_assembly_CsgC/AgfC"/>
</dbReference>
<reference evidence="2 4" key="2">
    <citation type="submission" date="2016-10" db="EMBL/GenBank/DDBJ databases">
        <authorList>
            <person name="Varghese N."/>
            <person name="Submissions S."/>
        </authorList>
    </citation>
    <scope>NUCLEOTIDE SEQUENCE [LARGE SCALE GENOMIC DNA]</scope>
    <source>
        <strain evidence="2 4">CBMB27</strain>
    </source>
</reference>
<dbReference type="EMBL" id="FOPK01000005">
    <property type="protein sequence ID" value="SFG60131.1"/>
    <property type="molecule type" value="Genomic_DNA"/>
</dbReference>
<proteinExistence type="predicted"/>
<name>A0AAE8HPX0_9HYPH</name>
<dbReference type="KEGG" id="mphy:MCBMB27_04138"/>
<dbReference type="Proteomes" id="UP000185487">
    <property type="component" value="Chromosome"/>
</dbReference>
<dbReference type="NCBIfam" id="NF041112">
    <property type="entry name" value="chap_CsgH_alph"/>
    <property type="match status" value="1"/>
</dbReference>
<dbReference type="Proteomes" id="UP000199140">
    <property type="component" value="Unassembled WGS sequence"/>
</dbReference>
<sequence>MPSLTVDPPVLCRVVESRSAETTRLALRVEAPRGTAGRYSLVVRKSDPAGTATMQQGGGFDLAPGETRDVGNLTVSVLPNGQLRIDASVLIDGRKINCGHISIYDL</sequence>
<accession>A0AAE8HPX0</accession>
<evidence type="ECO:0000313" key="1">
    <source>
        <dbReference type="EMBL" id="APT33429.1"/>
    </source>
</evidence>
<dbReference type="InterPro" id="IPR047726">
    <property type="entry name" value="CsgH_dom"/>
</dbReference>
<evidence type="ECO:0000313" key="2">
    <source>
        <dbReference type="EMBL" id="SFG60131.1"/>
    </source>
</evidence>
<dbReference type="Gene3D" id="2.60.40.2420">
    <property type="match status" value="1"/>
</dbReference>
<evidence type="ECO:0008006" key="5">
    <source>
        <dbReference type="Google" id="ProtNLM"/>
    </source>
</evidence>
<protein>
    <recommendedName>
        <fullName evidence="5">Curli assembly protein CsgC</fullName>
    </recommendedName>
</protein>
<keyword evidence="3" id="KW-1185">Reference proteome</keyword>
<reference evidence="1 3" key="1">
    <citation type="submission" date="2016-04" db="EMBL/GenBank/DDBJ databases">
        <title>Complete genome sequencing and analysis of CBMB27, Methylobacterium phyllosphaerae isolated from leaf tissues of rice (Oryza sativa L.).</title>
        <authorList>
            <person name="Lee Y."/>
            <person name="Hwangbo K."/>
            <person name="Chung H."/>
            <person name="Yoo J."/>
            <person name="Kim K.Y."/>
            <person name="Sa T.M."/>
            <person name="Um Y."/>
            <person name="Madhaiyan M."/>
        </authorList>
    </citation>
    <scope>NUCLEOTIDE SEQUENCE [LARGE SCALE GENOMIC DNA]</scope>
    <source>
        <strain evidence="1 3">CBMB27</strain>
    </source>
</reference>
<organism evidence="2 4">
    <name type="scientific">Methylobacterium phyllosphaerae</name>
    <dbReference type="NCBI Taxonomy" id="418223"/>
    <lineage>
        <taxon>Bacteria</taxon>
        <taxon>Pseudomonadati</taxon>
        <taxon>Pseudomonadota</taxon>
        <taxon>Alphaproteobacteria</taxon>
        <taxon>Hyphomicrobiales</taxon>
        <taxon>Methylobacteriaceae</taxon>
        <taxon>Methylobacterium</taxon>
    </lineage>
</organism>
<evidence type="ECO:0000313" key="3">
    <source>
        <dbReference type="Proteomes" id="UP000185487"/>
    </source>
</evidence>
<gene>
    <name evidence="1" type="ORF">MCBMB27_04138</name>
    <name evidence="2" type="ORF">SAMN05192567_105172</name>
</gene>
<dbReference type="AlphaFoldDB" id="A0AAE8HPX0"/>
<dbReference type="EMBL" id="CP015367">
    <property type="protein sequence ID" value="APT33429.1"/>
    <property type="molecule type" value="Genomic_DNA"/>
</dbReference>